<comment type="similarity">
    <text evidence="10">Belongs to the phosphofructokinase type A (PFKA) family. Mixed-substrate PFK group III subfamily.</text>
</comment>
<comment type="cofactor">
    <cofactor evidence="1 10">
        <name>Mg(2+)</name>
        <dbReference type="ChEBI" id="CHEBI:18420"/>
    </cofactor>
</comment>
<comment type="function">
    <text evidence="10">Catalyzes the phosphorylation of D-fructose 6-phosphate to fructose 1,6-bisphosphate by ATP, the first committing step of glycolysis.</text>
</comment>
<dbReference type="Gene3D" id="3.40.50.460">
    <property type="entry name" value="Phosphofructokinase domain"/>
    <property type="match status" value="1"/>
</dbReference>
<comment type="pathway">
    <text evidence="3 10">Carbohydrate degradation; glycolysis; D-glyceraldehyde 3-phosphate and glycerone phosphate from D-glucose: step 3/4.</text>
</comment>
<proteinExistence type="inferred from homology"/>
<dbReference type="EMBL" id="CP001055">
    <property type="protein sequence ID" value="ACC97967.1"/>
    <property type="molecule type" value="Genomic_DNA"/>
</dbReference>
<protein>
    <recommendedName>
        <fullName evidence="10">ATP-dependent 6-phosphofructokinase</fullName>
        <shortName evidence="10">ATP-PFK</shortName>
        <shortName evidence="10">Phosphofructokinase</shortName>
        <ecNumber evidence="10">2.7.1.11</ecNumber>
    </recommendedName>
    <alternativeName>
        <fullName evidence="10">Phosphohexokinase</fullName>
    </alternativeName>
</protein>
<dbReference type="GO" id="GO:0016208">
    <property type="term" value="F:AMP binding"/>
    <property type="evidence" value="ECO:0007669"/>
    <property type="project" value="TreeGrafter"/>
</dbReference>
<gene>
    <name evidence="10" type="primary">pfkA</name>
    <name evidence="12" type="ordered locus">Emin_0410</name>
</gene>
<dbReference type="InterPro" id="IPR015912">
    <property type="entry name" value="Phosphofructokinase_CS"/>
</dbReference>
<evidence type="ECO:0000256" key="10">
    <source>
        <dbReference type="HAMAP-Rule" id="MF_01976"/>
    </source>
</evidence>
<dbReference type="EC" id="2.7.1.11" evidence="10"/>
<evidence type="ECO:0000256" key="8">
    <source>
        <dbReference type="ARBA" id="ARBA00022842"/>
    </source>
</evidence>
<feature type="binding site" evidence="10">
    <location>
        <position position="119"/>
    </location>
    <ligand>
        <name>Mg(2+)</name>
        <dbReference type="ChEBI" id="CHEBI:18420"/>
        <note>catalytic</note>
    </ligand>
</feature>
<dbReference type="GO" id="GO:0005524">
    <property type="term" value="F:ATP binding"/>
    <property type="evidence" value="ECO:0007669"/>
    <property type="project" value="UniProtKB-KW"/>
</dbReference>
<evidence type="ECO:0000256" key="2">
    <source>
        <dbReference type="ARBA" id="ARBA00004496"/>
    </source>
</evidence>
<dbReference type="RefSeq" id="WP_012414582.1">
    <property type="nucleotide sequence ID" value="NC_010644.1"/>
</dbReference>
<keyword evidence="9 10" id="KW-0324">Glycolysis</keyword>
<dbReference type="GO" id="GO:0046872">
    <property type="term" value="F:metal ion binding"/>
    <property type="evidence" value="ECO:0007669"/>
    <property type="project" value="UniProtKB-KW"/>
</dbReference>
<dbReference type="Proteomes" id="UP000001029">
    <property type="component" value="Chromosome"/>
</dbReference>
<feature type="binding site" description="in other chain" evidence="10">
    <location>
        <begin position="288"/>
        <end position="291"/>
    </location>
    <ligand>
        <name>substrate</name>
        <note>ligand shared between dimeric partners</note>
    </ligand>
</feature>
<dbReference type="InterPro" id="IPR012829">
    <property type="entry name" value="Phosphofructokinase_III"/>
</dbReference>
<dbReference type="InterPro" id="IPR000023">
    <property type="entry name" value="Phosphofructokinase_dom"/>
</dbReference>
<dbReference type="PIRSF" id="PIRSF000532">
    <property type="entry name" value="ATP_PFK_prok"/>
    <property type="match status" value="1"/>
</dbReference>
<dbReference type="PRINTS" id="PR00476">
    <property type="entry name" value="PHFRCTKINASE"/>
</dbReference>
<dbReference type="PANTHER" id="PTHR13697:SF52">
    <property type="entry name" value="ATP-DEPENDENT 6-PHOSPHOFRUCTOKINASE 3"/>
    <property type="match status" value="1"/>
</dbReference>
<feature type="binding site" evidence="10">
    <location>
        <position position="282"/>
    </location>
    <ligand>
        <name>substrate</name>
        <note>ligand shared between dimeric partners</note>
    </ligand>
</feature>
<keyword evidence="6 10" id="KW-0479">Metal-binding</keyword>
<feature type="domain" description="Phosphofructokinase" evidence="11">
    <location>
        <begin position="7"/>
        <end position="314"/>
    </location>
</feature>
<dbReference type="STRING" id="445932.Emin_0410"/>
<feature type="binding site" evidence="10">
    <location>
        <position position="15"/>
    </location>
    <ligand>
        <name>ATP</name>
        <dbReference type="ChEBI" id="CHEBI:30616"/>
    </ligand>
</feature>
<dbReference type="InterPro" id="IPR035966">
    <property type="entry name" value="PKF_sf"/>
</dbReference>
<keyword evidence="8 10" id="KW-0460">Magnesium</keyword>
<name>B2KBE5_ELUMP</name>
<comment type="subcellular location">
    <subcellularLocation>
        <location evidence="2 10">Cytoplasm</location>
    </subcellularLocation>
</comment>
<dbReference type="GO" id="GO:0003872">
    <property type="term" value="F:6-phosphofructokinase activity"/>
    <property type="evidence" value="ECO:0007669"/>
    <property type="project" value="UniProtKB-UniRule"/>
</dbReference>
<dbReference type="HOGENOM" id="CLU_020655_0_0_0"/>
<sequence length="368" mass="39156">MTNKIRKIGILTAGGDCPGLNAVVRAVSKNALRQGIEVIGFKNGFEGLVKNEFIKINDFIASGILTLGGTILGTSNIANPFKYMQEPYGTPENPVDVSNIAIKNFEDNKLDALVTIGGDGTLSMSQQFVEKGIPIVGVPKTIDNDLSATDQTFGFDSALAIATEAVDRIHTTAQSHHRAMIVETMGRYAGWLALRSGIAGGGDIILIPEIPYSEDVIVQTIETRKAKGKNFSIIVVSEGAKNESGEMVIAKTIAGSTDAIRLGGVGQRISQMIECRAGIESRYCILGHVQRGGSPTAYDRLLSTRYGAKALDLIIEGKTKNMVSLQGTQIKDVLIKDAVSKLKLVDPHGQEVHAAVSIGTSFGSKEIG</sequence>
<dbReference type="GO" id="GO:0005945">
    <property type="term" value="C:6-phosphofructokinase complex"/>
    <property type="evidence" value="ECO:0007669"/>
    <property type="project" value="TreeGrafter"/>
</dbReference>
<evidence type="ECO:0000256" key="6">
    <source>
        <dbReference type="ARBA" id="ARBA00022723"/>
    </source>
</evidence>
<evidence type="ECO:0000256" key="7">
    <source>
        <dbReference type="ARBA" id="ARBA00022777"/>
    </source>
</evidence>
<comment type="caution">
    <text evidence="10">Lacks conserved residue(s) required for the propagation of feature annotation.</text>
</comment>
<comment type="catalytic activity">
    <reaction evidence="10">
        <text>beta-D-fructose 6-phosphate + ATP = beta-D-fructose 1,6-bisphosphate + ADP + H(+)</text>
        <dbReference type="Rhea" id="RHEA:16109"/>
        <dbReference type="ChEBI" id="CHEBI:15378"/>
        <dbReference type="ChEBI" id="CHEBI:30616"/>
        <dbReference type="ChEBI" id="CHEBI:32966"/>
        <dbReference type="ChEBI" id="CHEBI:57634"/>
        <dbReference type="ChEBI" id="CHEBI:456216"/>
        <dbReference type="EC" id="2.7.1.11"/>
    </reaction>
</comment>
<dbReference type="NCBIfam" id="NF002872">
    <property type="entry name" value="PRK03202.1"/>
    <property type="match status" value="1"/>
</dbReference>
<feature type="binding site" evidence="10">
    <location>
        <position position="178"/>
    </location>
    <ligand>
        <name>substrate</name>
        <note>ligand shared between dimeric partners</note>
    </ligand>
</feature>
<organism evidence="12 13">
    <name type="scientific">Elusimicrobium minutum (strain Pei191)</name>
    <dbReference type="NCBI Taxonomy" id="445932"/>
    <lineage>
        <taxon>Bacteria</taxon>
        <taxon>Pseudomonadati</taxon>
        <taxon>Elusimicrobiota</taxon>
        <taxon>Elusimicrobia</taxon>
        <taxon>Elusimicrobiales</taxon>
        <taxon>Elusimicrobiaceae</taxon>
        <taxon>Elusimicrobium</taxon>
    </lineage>
</organism>
<feature type="active site" description="Proton acceptor" evidence="10">
    <location>
        <position position="143"/>
    </location>
</feature>
<dbReference type="Gene3D" id="3.40.50.450">
    <property type="match status" value="1"/>
</dbReference>
<dbReference type="PANTHER" id="PTHR13697">
    <property type="entry name" value="PHOSPHOFRUCTOKINASE"/>
    <property type="match status" value="1"/>
</dbReference>
<dbReference type="PROSITE" id="PS00433">
    <property type="entry name" value="PHOSPHOFRUCTOKINASE"/>
    <property type="match status" value="1"/>
</dbReference>
<evidence type="ECO:0000259" key="11">
    <source>
        <dbReference type="Pfam" id="PF00365"/>
    </source>
</evidence>
<dbReference type="KEGG" id="emi:Emin_0410"/>
<dbReference type="InterPro" id="IPR012003">
    <property type="entry name" value="ATP_PFK_prok-type"/>
</dbReference>
<dbReference type="GO" id="GO:0070095">
    <property type="term" value="F:fructose-6-phosphate binding"/>
    <property type="evidence" value="ECO:0007669"/>
    <property type="project" value="TreeGrafter"/>
</dbReference>
<dbReference type="GO" id="GO:0047334">
    <property type="term" value="F:diphosphate-fructose-6-phosphate 1-phosphotransferase activity"/>
    <property type="evidence" value="ECO:0007669"/>
    <property type="project" value="InterPro"/>
</dbReference>
<evidence type="ECO:0000313" key="13">
    <source>
        <dbReference type="Proteomes" id="UP000001029"/>
    </source>
</evidence>
<dbReference type="AlphaFoldDB" id="B2KBE5"/>
<keyword evidence="13" id="KW-1185">Reference proteome</keyword>
<evidence type="ECO:0000256" key="5">
    <source>
        <dbReference type="ARBA" id="ARBA00022679"/>
    </source>
</evidence>
<dbReference type="Pfam" id="PF00365">
    <property type="entry name" value="PFK"/>
    <property type="match status" value="1"/>
</dbReference>
<dbReference type="GO" id="GO:0048029">
    <property type="term" value="F:monosaccharide binding"/>
    <property type="evidence" value="ECO:0007669"/>
    <property type="project" value="TreeGrafter"/>
</dbReference>
<dbReference type="HAMAP" id="MF_01976">
    <property type="entry name" value="Phosphofructokinase_III"/>
    <property type="match status" value="1"/>
</dbReference>
<evidence type="ECO:0000256" key="4">
    <source>
        <dbReference type="ARBA" id="ARBA00022490"/>
    </source>
</evidence>
<feature type="binding site" description="in other chain" evidence="10">
    <location>
        <begin position="141"/>
        <end position="143"/>
    </location>
    <ligand>
        <name>substrate</name>
        <note>ligand shared between dimeric partners</note>
    </ligand>
</feature>
<accession>B2KBE5</accession>
<keyword evidence="4 10" id="KW-0963">Cytoplasm</keyword>
<evidence type="ECO:0000256" key="3">
    <source>
        <dbReference type="ARBA" id="ARBA00004679"/>
    </source>
</evidence>
<keyword evidence="10" id="KW-0067">ATP-binding</keyword>
<dbReference type="GO" id="GO:0061621">
    <property type="term" value="P:canonical glycolysis"/>
    <property type="evidence" value="ECO:0007669"/>
    <property type="project" value="TreeGrafter"/>
</dbReference>
<keyword evidence="5 10" id="KW-0808">Transferase</keyword>
<evidence type="ECO:0000256" key="1">
    <source>
        <dbReference type="ARBA" id="ARBA00001946"/>
    </source>
</evidence>
<dbReference type="FunFam" id="3.40.50.460:FF:000002">
    <property type="entry name" value="ATP-dependent 6-phosphofructokinase"/>
    <property type="match status" value="1"/>
</dbReference>
<feature type="binding site" evidence="10">
    <location>
        <begin position="118"/>
        <end position="121"/>
    </location>
    <ligand>
        <name>ATP</name>
        <dbReference type="ChEBI" id="CHEBI:30616"/>
    </ligand>
</feature>
<feature type="binding site" description="in other chain" evidence="10">
    <location>
        <position position="238"/>
    </location>
    <ligand>
        <name>substrate</name>
        <note>ligand shared between dimeric partners</note>
    </ligand>
</feature>
<keyword evidence="10" id="KW-0547">Nucleotide-binding</keyword>
<dbReference type="UniPathway" id="UPA00109">
    <property type="reaction ID" value="UER00182"/>
</dbReference>
<feature type="site" description="Important for substrate specificity; cannot use PPi as phosphoryl donor" evidence="10">
    <location>
        <position position="120"/>
    </location>
</feature>
<comment type="subunit">
    <text evidence="10">Homodimer or homotetramer.</text>
</comment>
<dbReference type="InterPro" id="IPR022953">
    <property type="entry name" value="ATP_PFK"/>
</dbReference>
<feature type="binding site" description="in other chain" evidence="10">
    <location>
        <begin position="185"/>
        <end position="187"/>
    </location>
    <ligand>
        <name>substrate</name>
        <note>ligand shared between dimeric partners</note>
    </ligand>
</feature>
<dbReference type="GO" id="GO:0006002">
    <property type="term" value="P:fructose 6-phosphate metabolic process"/>
    <property type="evidence" value="ECO:0007669"/>
    <property type="project" value="InterPro"/>
</dbReference>
<dbReference type="GO" id="GO:0030388">
    <property type="term" value="P:fructose 1,6-bisphosphate metabolic process"/>
    <property type="evidence" value="ECO:0007669"/>
    <property type="project" value="TreeGrafter"/>
</dbReference>
<evidence type="ECO:0000256" key="9">
    <source>
        <dbReference type="ARBA" id="ARBA00023152"/>
    </source>
</evidence>
<evidence type="ECO:0000313" key="12">
    <source>
        <dbReference type="EMBL" id="ACC97967.1"/>
    </source>
</evidence>
<dbReference type="SUPFAM" id="SSF53784">
    <property type="entry name" value="Phosphofructokinase"/>
    <property type="match status" value="1"/>
</dbReference>
<reference evidence="12 13" key="1">
    <citation type="journal article" date="2009" name="Appl. Environ. Microbiol.">
        <title>Genomic analysis of 'Elusimicrobium minutum,' the first cultivated representative of the phylum 'Elusimicrobia' (formerly termite group 1).</title>
        <authorList>
            <person name="Herlemann D.P.R."/>
            <person name="Geissinger O."/>
            <person name="Ikeda-Ohtsubo W."/>
            <person name="Kunin V."/>
            <person name="Sun H."/>
            <person name="Lapidus A."/>
            <person name="Hugenholtz P."/>
            <person name="Brune A."/>
        </authorList>
    </citation>
    <scope>NUCLEOTIDE SEQUENCE [LARGE SCALE GENOMIC DNA]</scope>
    <source>
        <strain evidence="12 13">Pei191</strain>
    </source>
</reference>
<dbReference type="GO" id="GO:0042802">
    <property type="term" value="F:identical protein binding"/>
    <property type="evidence" value="ECO:0007669"/>
    <property type="project" value="TreeGrafter"/>
</dbReference>
<keyword evidence="7 10" id="KW-0418">Kinase</keyword>